<keyword evidence="5" id="KW-1185">Reference proteome</keyword>
<dbReference type="SUPFAM" id="SSF51735">
    <property type="entry name" value="NAD(P)-binding Rossmann-fold domains"/>
    <property type="match status" value="1"/>
</dbReference>
<reference evidence="4 5" key="1">
    <citation type="submission" date="2018-07" db="EMBL/GenBank/DDBJ databases">
        <title>Genomic Encyclopedia of Type Strains, Phase III (KMG-III): the genomes of soil and plant-associated and newly described type strains.</title>
        <authorList>
            <person name="Whitman W."/>
        </authorList>
    </citation>
    <scope>NUCLEOTIDE SEQUENCE [LARGE SCALE GENOMIC DNA]</scope>
    <source>
        <strain evidence="4 5">CECT 8236</strain>
    </source>
</reference>
<comment type="caution">
    <text evidence="4">The sequence shown here is derived from an EMBL/GenBank/DDBJ whole genome shotgun (WGS) entry which is preliminary data.</text>
</comment>
<keyword evidence="2" id="KW-0521">NADP</keyword>
<dbReference type="Pfam" id="PF23441">
    <property type="entry name" value="SDR"/>
    <property type="match status" value="1"/>
</dbReference>
<evidence type="ECO:0000313" key="4">
    <source>
        <dbReference type="EMBL" id="RED52835.1"/>
    </source>
</evidence>
<accession>A0A3D9HTT4</accession>
<proteinExistence type="inferred from homology"/>
<dbReference type="InterPro" id="IPR036291">
    <property type="entry name" value="NAD(P)-bd_dom_sf"/>
</dbReference>
<dbReference type="InterPro" id="IPR051122">
    <property type="entry name" value="SDR_DHRS6-like"/>
</dbReference>
<sequence length="243" mass="26051">MHKYSDLQEQRVVLLGGTSGIGLATAKAAAREGAAVVVVSSRQSNVDKALLELPKGSEGYAVNLSNEEHIRNFFARVPSFDHLVYSAGDSLVVDHISNVDVEAAKQAFTLRYWGAYTAVKYGSGKINPGGSITLTTGIAGERPMKEWTIASSVCGAVTSLTRALAVELAPIRVNAVSPGVVRTELWRGMSETERQDFYNGIGQNLLVGRVGEVEDLAEAYLFLMREKFSTGQILTVDGGTVLV</sequence>
<comment type="similarity">
    <text evidence="1">Belongs to the short-chain dehydrogenases/reductases (SDR) family.</text>
</comment>
<evidence type="ECO:0000256" key="2">
    <source>
        <dbReference type="ARBA" id="ARBA00022857"/>
    </source>
</evidence>
<evidence type="ECO:0000256" key="3">
    <source>
        <dbReference type="ARBA" id="ARBA00023002"/>
    </source>
</evidence>
<dbReference type="PANTHER" id="PTHR43477">
    <property type="entry name" value="DIHYDROANTICAPSIN 7-DEHYDROGENASE"/>
    <property type="match status" value="1"/>
</dbReference>
<dbReference type="PRINTS" id="PR00081">
    <property type="entry name" value="GDHRDH"/>
</dbReference>
<dbReference type="Gene3D" id="3.40.50.720">
    <property type="entry name" value="NAD(P)-binding Rossmann-like Domain"/>
    <property type="match status" value="1"/>
</dbReference>
<dbReference type="GO" id="GO:0016491">
    <property type="term" value="F:oxidoreductase activity"/>
    <property type="evidence" value="ECO:0007669"/>
    <property type="project" value="UniProtKB-KW"/>
</dbReference>
<keyword evidence="3" id="KW-0560">Oxidoreductase</keyword>
<dbReference type="PANTHER" id="PTHR43477:SF1">
    <property type="entry name" value="DIHYDROANTICAPSIN 7-DEHYDROGENASE"/>
    <property type="match status" value="1"/>
</dbReference>
<evidence type="ECO:0000256" key="1">
    <source>
        <dbReference type="ARBA" id="ARBA00006484"/>
    </source>
</evidence>
<dbReference type="InterPro" id="IPR057571">
    <property type="entry name" value="SDR_PhqE-like"/>
</dbReference>
<protein>
    <submittedName>
        <fullName evidence="4">NAD(P)-dependent dehydrogenase (Short-subunit alcohol dehydrogenase family)</fullName>
    </submittedName>
</protein>
<gene>
    <name evidence="4" type="ORF">DFP95_13042</name>
</gene>
<dbReference type="InterPro" id="IPR002347">
    <property type="entry name" value="SDR_fam"/>
</dbReference>
<dbReference type="EMBL" id="QRDY01000030">
    <property type="protein sequence ID" value="RED52835.1"/>
    <property type="molecule type" value="Genomic_DNA"/>
</dbReference>
<organism evidence="4 5">
    <name type="scientific">Cohnella lupini</name>
    <dbReference type="NCBI Taxonomy" id="1294267"/>
    <lineage>
        <taxon>Bacteria</taxon>
        <taxon>Bacillati</taxon>
        <taxon>Bacillota</taxon>
        <taxon>Bacilli</taxon>
        <taxon>Bacillales</taxon>
        <taxon>Paenibacillaceae</taxon>
        <taxon>Cohnella</taxon>
    </lineage>
</organism>
<dbReference type="Proteomes" id="UP000256869">
    <property type="component" value="Unassembled WGS sequence"/>
</dbReference>
<dbReference type="CDD" id="cd11731">
    <property type="entry name" value="Lin1944_like_SDR_c"/>
    <property type="match status" value="1"/>
</dbReference>
<dbReference type="RefSeq" id="WP_115995656.1">
    <property type="nucleotide sequence ID" value="NZ_QRDY01000030.1"/>
</dbReference>
<dbReference type="OrthoDB" id="9806974at2"/>
<dbReference type="AlphaFoldDB" id="A0A3D9HTT4"/>
<evidence type="ECO:0000313" key="5">
    <source>
        <dbReference type="Proteomes" id="UP000256869"/>
    </source>
</evidence>
<name>A0A3D9HTT4_9BACL</name>